<proteinExistence type="predicted"/>
<dbReference type="AlphaFoldDB" id="A0A0C9V4W2"/>
<dbReference type="HOGENOM" id="CLU_2251762_0_0_1"/>
<accession>A0A0C9V4W2</accession>
<dbReference type="OrthoDB" id="9402762at2759"/>
<evidence type="ECO:0000313" key="1">
    <source>
        <dbReference type="EMBL" id="KIJ32446.1"/>
    </source>
</evidence>
<dbReference type="Proteomes" id="UP000054279">
    <property type="component" value="Unassembled WGS sequence"/>
</dbReference>
<organism evidence="1 2">
    <name type="scientific">Sphaerobolus stellatus (strain SS14)</name>
    <dbReference type="NCBI Taxonomy" id="990650"/>
    <lineage>
        <taxon>Eukaryota</taxon>
        <taxon>Fungi</taxon>
        <taxon>Dikarya</taxon>
        <taxon>Basidiomycota</taxon>
        <taxon>Agaricomycotina</taxon>
        <taxon>Agaricomycetes</taxon>
        <taxon>Phallomycetidae</taxon>
        <taxon>Geastrales</taxon>
        <taxon>Sphaerobolaceae</taxon>
        <taxon>Sphaerobolus</taxon>
    </lineage>
</organism>
<name>A0A0C9V4W2_SPHS4</name>
<protein>
    <submittedName>
        <fullName evidence="1">Uncharacterized protein</fullName>
    </submittedName>
</protein>
<sequence length="104" mass="11749">MGSPGSISEDIAILTSHLSTLLEARSVSQNDLDPLVEFALQESKDARSQETRRLQWEYVLKEEVFKLAATEGEALKNATTNYYDELKSRLDLVLAFTEHSELFV</sequence>
<keyword evidence="2" id="KW-1185">Reference proteome</keyword>
<dbReference type="EMBL" id="KN837227">
    <property type="protein sequence ID" value="KIJ32446.1"/>
    <property type="molecule type" value="Genomic_DNA"/>
</dbReference>
<evidence type="ECO:0000313" key="2">
    <source>
        <dbReference type="Proteomes" id="UP000054279"/>
    </source>
</evidence>
<reference evidence="1 2" key="1">
    <citation type="submission" date="2014-06" db="EMBL/GenBank/DDBJ databases">
        <title>Evolutionary Origins and Diversification of the Mycorrhizal Mutualists.</title>
        <authorList>
            <consortium name="DOE Joint Genome Institute"/>
            <consortium name="Mycorrhizal Genomics Consortium"/>
            <person name="Kohler A."/>
            <person name="Kuo A."/>
            <person name="Nagy L.G."/>
            <person name="Floudas D."/>
            <person name="Copeland A."/>
            <person name="Barry K.W."/>
            <person name="Cichocki N."/>
            <person name="Veneault-Fourrey C."/>
            <person name="LaButti K."/>
            <person name="Lindquist E.A."/>
            <person name="Lipzen A."/>
            <person name="Lundell T."/>
            <person name="Morin E."/>
            <person name="Murat C."/>
            <person name="Riley R."/>
            <person name="Ohm R."/>
            <person name="Sun H."/>
            <person name="Tunlid A."/>
            <person name="Henrissat B."/>
            <person name="Grigoriev I.V."/>
            <person name="Hibbett D.S."/>
            <person name="Martin F."/>
        </authorList>
    </citation>
    <scope>NUCLEOTIDE SEQUENCE [LARGE SCALE GENOMIC DNA]</scope>
    <source>
        <strain evidence="1 2">SS14</strain>
    </source>
</reference>
<gene>
    <name evidence="1" type="ORF">M422DRAFT_265777</name>
</gene>